<dbReference type="InterPro" id="IPR008969">
    <property type="entry name" value="CarboxyPept-like_regulatory"/>
</dbReference>
<dbReference type="InterPro" id="IPR002401">
    <property type="entry name" value="Cyt_P450_E_grp-I"/>
</dbReference>
<dbReference type="InterPro" id="IPR017972">
    <property type="entry name" value="Cyt_P450_CS"/>
</dbReference>
<dbReference type="PANTHER" id="PTHR24293:SF0">
    <property type="entry name" value="CYP46A1 PROTEIN-RELATED"/>
    <property type="match status" value="1"/>
</dbReference>
<dbReference type="GO" id="GO:0008270">
    <property type="term" value="F:zinc ion binding"/>
    <property type="evidence" value="ECO:0007669"/>
    <property type="project" value="InterPro"/>
</dbReference>
<dbReference type="PRINTS" id="PR00385">
    <property type="entry name" value="P450"/>
</dbReference>
<dbReference type="SUPFAM" id="SSF49464">
    <property type="entry name" value="Carboxypeptidase regulatory domain-like"/>
    <property type="match status" value="1"/>
</dbReference>
<comment type="similarity">
    <text evidence="1 4">Belongs to the peptidase M14 family.</text>
</comment>
<reference evidence="6" key="1">
    <citation type="submission" date="2021-02" db="EMBL/GenBank/DDBJ databases">
        <authorList>
            <person name="Nowell W R."/>
        </authorList>
    </citation>
    <scope>NUCLEOTIDE SEQUENCE</scope>
    <source>
        <strain evidence="6">Ploen Becks lab</strain>
    </source>
</reference>
<dbReference type="Gene3D" id="3.40.630.10">
    <property type="entry name" value="Zn peptidases"/>
    <property type="match status" value="1"/>
</dbReference>
<dbReference type="Gene3D" id="2.60.40.1120">
    <property type="entry name" value="Carboxypeptidase-like, regulatory domain"/>
    <property type="match status" value="1"/>
</dbReference>
<dbReference type="SUPFAM" id="SSF48264">
    <property type="entry name" value="Cytochrome P450"/>
    <property type="match status" value="1"/>
</dbReference>
<evidence type="ECO:0000256" key="4">
    <source>
        <dbReference type="PROSITE-ProRule" id="PRU01379"/>
    </source>
</evidence>
<protein>
    <recommendedName>
        <fullName evidence="5">Peptidase M14 domain-containing protein</fullName>
    </recommendedName>
</protein>
<dbReference type="Pfam" id="PF00067">
    <property type="entry name" value="p450"/>
    <property type="match status" value="1"/>
</dbReference>
<feature type="active site" description="Proton donor/acceptor" evidence="4">
    <location>
        <position position="476"/>
    </location>
</feature>
<dbReference type="CDD" id="cd20613">
    <property type="entry name" value="CYP46A1-like"/>
    <property type="match status" value="1"/>
</dbReference>
<dbReference type="PROSITE" id="PS52035">
    <property type="entry name" value="PEPTIDASE_M14"/>
    <property type="match status" value="1"/>
</dbReference>
<dbReference type="SMART" id="SM00631">
    <property type="entry name" value="Zn_pept"/>
    <property type="match status" value="1"/>
</dbReference>
<organism evidence="6 7">
    <name type="scientific">Brachionus calyciflorus</name>
    <dbReference type="NCBI Taxonomy" id="104777"/>
    <lineage>
        <taxon>Eukaryota</taxon>
        <taxon>Metazoa</taxon>
        <taxon>Spiralia</taxon>
        <taxon>Gnathifera</taxon>
        <taxon>Rotifera</taxon>
        <taxon>Eurotatoria</taxon>
        <taxon>Monogononta</taxon>
        <taxon>Pseudotrocha</taxon>
        <taxon>Ploima</taxon>
        <taxon>Brachionidae</taxon>
        <taxon>Brachionus</taxon>
    </lineage>
</organism>
<evidence type="ECO:0000259" key="5">
    <source>
        <dbReference type="PROSITE" id="PS52035"/>
    </source>
</evidence>
<dbReference type="GO" id="GO:0020037">
    <property type="term" value="F:heme binding"/>
    <property type="evidence" value="ECO:0007669"/>
    <property type="project" value="InterPro"/>
</dbReference>
<feature type="domain" description="Peptidase M14" evidence="5">
    <location>
        <begin position="216"/>
        <end position="506"/>
    </location>
</feature>
<dbReference type="GO" id="GO:0004181">
    <property type="term" value="F:metallocarboxypeptidase activity"/>
    <property type="evidence" value="ECO:0007669"/>
    <property type="project" value="InterPro"/>
</dbReference>
<dbReference type="EMBL" id="CAJNOC010000216">
    <property type="protein sequence ID" value="CAF0728586.1"/>
    <property type="molecule type" value="Genomic_DNA"/>
</dbReference>
<dbReference type="PROSITE" id="PS00086">
    <property type="entry name" value="CYTOCHROME_P450"/>
    <property type="match status" value="1"/>
</dbReference>
<keyword evidence="3" id="KW-0479">Metal-binding</keyword>
<comment type="cofactor">
    <cofactor evidence="3">
        <name>heme</name>
        <dbReference type="ChEBI" id="CHEBI:30413"/>
    </cofactor>
</comment>
<comment type="similarity">
    <text evidence="2">Belongs to the cytochrome P450 family.</text>
</comment>
<evidence type="ECO:0000256" key="2">
    <source>
        <dbReference type="ARBA" id="ARBA00010617"/>
    </source>
</evidence>
<dbReference type="InterPro" id="IPR036396">
    <property type="entry name" value="Cyt_P450_sf"/>
</dbReference>
<dbReference type="Gene3D" id="1.10.630.10">
    <property type="entry name" value="Cytochrome P450"/>
    <property type="match status" value="1"/>
</dbReference>
<dbReference type="PRINTS" id="PR00463">
    <property type="entry name" value="EP450I"/>
</dbReference>
<dbReference type="SUPFAM" id="SSF53187">
    <property type="entry name" value="Zn-dependent exopeptidases"/>
    <property type="match status" value="1"/>
</dbReference>
<keyword evidence="3" id="KW-0349">Heme</keyword>
<dbReference type="OrthoDB" id="1470350at2759"/>
<dbReference type="GO" id="GO:0005506">
    <property type="term" value="F:iron ion binding"/>
    <property type="evidence" value="ECO:0007669"/>
    <property type="project" value="InterPro"/>
</dbReference>
<dbReference type="Pfam" id="PF00246">
    <property type="entry name" value="Peptidase_M14"/>
    <property type="match status" value="1"/>
</dbReference>
<evidence type="ECO:0000313" key="7">
    <source>
        <dbReference type="Proteomes" id="UP000663879"/>
    </source>
</evidence>
<dbReference type="PANTHER" id="PTHR24293">
    <property type="entry name" value="CYTOCHROME P450 FAMILY 46 SUBFAMILY A"/>
    <property type="match status" value="1"/>
</dbReference>
<feature type="binding site" description="axial binding residue" evidence="3">
    <location>
        <position position="1100"/>
    </location>
    <ligand>
        <name>heme</name>
        <dbReference type="ChEBI" id="CHEBI:30413"/>
    </ligand>
    <ligandPart>
        <name>Fe</name>
        <dbReference type="ChEBI" id="CHEBI:18248"/>
    </ligandPart>
</feature>
<proteinExistence type="inferred from homology"/>
<keyword evidence="3" id="KW-0408">Iron</keyword>
<sequence>MKILDFLYLVIISNSIKLLNGQTINIRNITLAEFDQDEIFSLESFNSERRKVSLEPIILDQELMMLSQREAERLALINRLEFNPLAIDKRYHGFNRQILGKMDNNYIGSKICHDNFINGSNRRIIDINTFCGNFIDDFKIGMGRALSGDRRTLYSVTLFLVKMEERRIVSEDRDIEKDGRKEAKNNDEVDNTVKTSSGFVSRIWNFFKGYSDASLDYQNYETLSKNLKNLAELYPNKAFLYSIGKTVENRDIWVMAIANSQPNHHLILRPEVKYIGLMHGNKYPSQEILYYLIQTLLENPQHDPSVNYILDNMRVHILPSLNPDGGERSIEQCTGKIGRNNSNGYDLNRNFDDMYFCNPEPLQPETQAVIDWLDKNNFVLSASLHTGSFVASYAYDNFPHSEVAVGPQKNPTNDEDVLKNLAYTYAKNNPFMLNSSCDGEVFENGITNGGAWFPPVRGGMQDYNYWKYGCVETTIEVNCCLKPPASELIEIWNQNKISLLEYFKMGNTGVKGVINYENGEPAKYLSVKVNSIEPAFKTNEHGEYYRLLLPGSYNITLMLDCEEFYHIPFVISPESQLLVLNITLNNQIFDHSAHFELNKYPVFCNELKRPVDCKERHVQVQIDKEHNGSKKSNLNFYYIILILDLFQMLNNLSIRQALAVFLGTSSSFIIYLTFKQYLRLRRYKHIPNPQTKGLLGFFSGNYVELSEAAEKDIGFAESSIKWFKELGSIYKIYFFDQIIVAVNGAEAVKKVVIDLDLHKNDTSYNILAYPFKSRALGKGLVTQIDKEKWKKSRALFNHGFQRSVLMQCFKEFDDKANIVMEKLRSQADGKKLVTLFPEINKFALDVISAIAFGFNNDSINENRNYLNSLVIDLLQGLNDAMVDPLIEFKPSKKKLIREFKKSLAELRNFSRNHIQQRIKDIENKDYVPNDILTIIINNFEGDSFDIEDLIDEFLTFFIAGQETVANSLAFAILELGQNCEAFTKLREEVDTVIGSKPHISNDDLSQLEYTNCVFKETLRKWPPAPEFSRRTYEEIEINGVRIPKNTWIMLSPYVSGRNSEYFPEPEKFIPDRFDQNSEFSKLNMVNSYTYFPFSLGPRNCIGQNFAKMEAKIFLAKFVQNFDFRLDETQSFAGKELLTLRPKDGCRIYLTQRSS</sequence>
<dbReference type="InterPro" id="IPR039983">
    <property type="entry name" value="CYP46A1"/>
</dbReference>
<dbReference type="Proteomes" id="UP000663879">
    <property type="component" value="Unassembled WGS sequence"/>
</dbReference>
<accession>A0A813MZ82</accession>
<gene>
    <name evidence="6" type="ORF">OXX778_LOCUS2687</name>
</gene>
<evidence type="ECO:0000313" key="6">
    <source>
        <dbReference type="EMBL" id="CAF0728586.1"/>
    </source>
</evidence>
<name>A0A813MZ82_9BILA</name>
<dbReference type="InterPro" id="IPR000834">
    <property type="entry name" value="Peptidase_M14"/>
</dbReference>
<comment type="caution">
    <text evidence="6">The sequence shown here is derived from an EMBL/GenBank/DDBJ whole genome shotgun (WGS) entry which is preliminary data.</text>
</comment>
<dbReference type="AlphaFoldDB" id="A0A813MZ82"/>
<dbReference type="InterPro" id="IPR001128">
    <property type="entry name" value="Cyt_P450"/>
</dbReference>
<dbReference type="GO" id="GO:0033781">
    <property type="term" value="F:cholesterol 24-hydroxylase activity"/>
    <property type="evidence" value="ECO:0007669"/>
    <property type="project" value="InterPro"/>
</dbReference>
<evidence type="ECO:0000256" key="3">
    <source>
        <dbReference type="PIRSR" id="PIRSR602401-1"/>
    </source>
</evidence>
<dbReference type="GO" id="GO:0006707">
    <property type="term" value="P:cholesterol catabolic process"/>
    <property type="evidence" value="ECO:0007669"/>
    <property type="project" value="InterPro"/>
</dbReference>
<keyword evidence="7" id="KW-1185">Reference proteome</keyword>
<evidence type="ECO:0000256" key="1">
    <source>
        <dbReference type="ARBA" id="ARBA00005988"/>
    </source>
</evidence>
<dbReference type="GO" id="GO:0006508">
    <property type="term" value="P:proteolysis"/>
    <property type="evidence" value="ECO:0007669"/>
    <property type="project" value="InterPro"/>
</dbReference>